<protein>
    <submittedName>
        <fullName evidence="2">Uncharacterized protein</fullName>
    </submittedName>
</protein>
<evidence type="ECO:0000313" key="3">
    <source>
        <dbReference type="Proteomes" id="UP000299102"/>
    </source>
</evidence>
<feature type="region of interest" description="Disordered" evidence="1">
    <location>
        <begin position="1"/>
        <end position="25"/>
    </location>
</feature>
<name>A0A4C1TQC2_EUMVA</name>
<accession>A0A4C1TQC2</accession>
<dbReference type="Proteomes" id="UP000299102">
    <property type="component" value="Unassembled WGS sequence"/>
</dbReference>
<dbReference type="EMBL" id="BGZK01000077">
    <property type="protein sequence ID" value="GBP16182.1"/>
    <property type="molecule type" value="Genomic_DNA"/>
</dbReference>
<comment type="caution">
    <text evidence="2">The sequence shown here is derived from an EMBL/GenBank/DDBJ whole genome shotgun (WGS) entry which is preliminary data.</text>
</comment>
<dbReference type="AlphaFoldDB" id="A0A4C1TQC2"/>
<proteinExistence type="predicted"/>
<sequence>MLNKKESPNTPRGRRSDKTTKNGSISICVRARRGARTHLTLALSLLIEFGRRPSDAPRYICHERNTICISRILTFSYRERERERERQKKKLNTQSNYFLISNQRSAKRDAKTVKELAKANRTTSKLSIRLQHTYSMRDGGLELKESVNRKVLRSNLTESEFIDEFVEPFAVCLGRYEKRPSRTSLSRQ</sequence>
<evidence type="ECO:0000313" key="2">
    <source>
        <dbReference type="EMBL" id="GBP16182.1"/>
    </source>
</evidence>
<reference evidence="2 3" key="1">
    <citation type="journal article" date="2019" name="Commun. Biol.">
        <title>The bagworm genome reveals a unique fibroin gene that provides high tensile strength.</title>
        <authorList>
            <person name="Kono N."/>
            <person name="Nakamura H."/>
            <person name="Ohtoshi R."/>
            <person name="Tomita M."/>
            <person name="Numata K."/>
            <person name="Arakawa K."/>
        </authorList>
    </citation>
    <scope>NUCLEOTIDE SEQUENCE [LARGE SCALE GENOMIC DNA]</scope>
</reference>
<gene>
    <name evidence="2" type="ORF">EVAR_9896_1</name>
</gene>
<keyword evidence="3" id="KW-1185">Reference proteome</keyword>
<evidence type="ECO:0000256" key="1">
    <source>
        <dbReference type="SAM" id="MobiDB-lite"/>
    </source>
</evidence>
<organism evidence="2 3">
    <name type="scientific">Eumeta variegata</name>
    <name type="common">Bagworm moth</name>
    <name type="synonym">Eumeta japonica</name>
    <dbReference type="NCBI Taxonomy" id="151549"/>
    <lineage>
        <taxon>Eukaryota</taxon>
        <taxon>Metazoa</taxon>
        <taxon>Ecdysozoa</taxon>
        <taxon>Arthropoda</taxon>
        <taxon>Hexapoda</taxon>
        <taxon>Insecta</taxon>
        <taxon>Pterygota</taxon>
        <taxon>Neoptera</taxon>
        <taxon>Endopterygota</taxon>
        <taxon>Lepidoptera</taxon>
        <taxon>Glossata</taxon>
        <taxon>Ditrysia</taxon>
        <taxon>Tineoidea</taxon>
        <taxon>Psychidae</taxon>
        <taxon>Oiketicinae</taxon>
        <taxon>Eumeta</taxon>
    </lineage>
</organism>